<dbReference type="InterPro" id="IPR001881">
    <property type="entry name" value="EGF-like_Ca-bd_dom"/>
</dbReference>
<evidence type="ECO:0000259" key="17">
    <source>
        <dbReference type="PROSITE" id="PS50026"/>
    </source>
</evidence>
<dbReference type="InterPro" id="IPR018097">
    <property type="entry name" value="EGF_Ca-bd_CS"/>
</dbReference>
<proteinExistence type="inferred from homology"/>
<comment type="subcellular location">
    <subcellularLocation>
        <location evidence="1">Cell membrane</location>
        <topology evidence="1">Multi-pass membrane protein</topology>
    </subcellularLocation>
</comment>
<organism evidence="20 21">
    <name type="scientific">Oreochromis niloticus</name>
    <name type="common">Nile tilapia</name>
    <name type="synonym">Tilapia nilotica</name>
    <dbReference type="NCBI Taxonomy" id="8128"/>
    <lineage>
        <taxon>Eukaryota</taxon>
        <taxon>Metazoa</taxon>
        <taxon>Chordata</taxon>
        <taxon>Craniata</taxon>
        <taxon>Vertebrata</taxon>
        <taxon>Euteleostomi</taxon>
        <taxon>Actinopterygii</taxon>
        <taxon>Neopterygii</taxon>
        <taxon>Teleostei</taxon>
        <taxon>Neoteleostei</taxon>
        <taxon>Acanthomorphata</taxon>
        <taxon>Ovalentaria</taxon>
        <taxon>Cichlomorphae</taxon>
        <taxon>Cichliformes</taxon>
        <taxon>Cichlidae</taxon>
        <taxon>African cichlids</taxon>
        <taxon>Pseudocrenilabrinae</taxon>
        <taxon>Oreochromini</taxon>
        <taxon>Oreochromis</taxon>
    </lineage>
</organism>
<dbReference type="Ensembl" id="ENSONIT00000083877.1">
    <property type="protein sequence ID" value="ENSONIP00000076188.1"/>
    <property type="gene ID" value="ENSONIG00000001914.2"/>
</dbReference>
<dbReference type="InterPro" id="IPR000203">
    <property type="entry name" value="GPS"/>
</dbReference>
<evidence type="ECO:0000313" key="21">
    <source>
        <dbReference type="Proteomes" id="UP000005207"/>
    </source>
</evidence>
<evidence type="ECO:0000313" key="20">
    <source>
        <dbReference type="Ensembl" id="ENSONIP00000076188.1"/>
    </source>
</evidence>
<evidence type="ECO:0000256" key="7">
    <source>
        <dbReference type="ARBA" id="ARBA00022737"/>
    </source>
</evidence>
<feature type="domain" description="EGF-like" evidence="17">
    <location>
        <begin position="191"/>
        <end position="233"/>
    </location>
</feature>
<sequence>MTCRWKLLILALSFFLIMVLSVSADCPQGFNKKNNKKETDCTDINECEEDVQRCGENTICMNTNGSYNCQCKGGFRSPTRKVNFTDGRCIDIQECLEIKDICGPNAKCENAIPYYSCTCDDGFISTTGNKTFRHDQNATCEDINECQKGNACGQNALCHNTQGSYYCVCNAGFGLKSGRLNFSGNLEQCEDINECQKGNPCGQNASCNNTQGSYYCICNAGFTNYGKKTSRCTELNCDVFKAINGLEEKFPIVKQLNKRCQELTGDKSQNHSDQTNQTEEDLLKRLQSEIDRLLSSEFLKDRRRVSTFLDLVEKILRLIGAVTEMPGRNTTSTHTELEMLVDHGSVIPKRNTTLSTKHAKLDIQMEMAAGEPAYYPGFTTVSLMSYSNLENSTDGFFNGMKPQKNQSFKINSKVATVTVSNRNTSHLKTPVNLTLYHLEEQANQTFHICVFWDSSLNGGSWSDRGCSVAESSLEYTSCSCNHLGTFAILTAHNEIEEKFEFHLIIWVFLSLSLICLFISILTFSMIRSIKSPRTTIHLNLCISLFIANLVVLAGISHIENQDGCTVVTGILHFSYLATFLWMCLDSVQLFRMIMLVLNTNFKTLHMMAAAYGVPAVIVAISALANSKGHGTERYCWVTQGFIWNYFGPACVIIIVNIFFFFITVWKLAQKFSSVNPDLDDLHKIEAFTISALAQLFVLGNTWIFGSFQFQENHTAMAYLTIFGSLEGVMLFTVYCLFSRQVREEYKHALTRICAPRKKSDRKAHVSKKAQDTRECQL</sequence>
<dbReference type="CDD" id="cd00054">
    <property type="entry name" value="EGF_CA"/>
    <property type="match status" value="4"/>
</dbReference>
<keyword evidence="10 15" id="KW-1133">Transmembrane helix</keyword>
<feature type="transmembrane region" description="Helical" evidence="15">
    <location>
        <begin position="645"/>
        <end position="665"/>
    </location>
</feature>
<dbReference type="SMART" id="SM00303">
    <property type="entry name" value="GPS"/>
    <property type="match status" value="1"/>
</dbReference>
<evidence type="ECO:0000259" key="19">
    <source>
        <dbReference type="PROSITE" id="PS50261"/>
    </source>
</evidence>
<keyword evidence="8" id="KW-0106">Calcium</keyword>
<keyword evidence="21" id="KW-1185">Reference proteome</keyword>
<feature type="transmembrane region" description="Helical" evidence="15">
    <location>
        <begin position="564"/>
        <end position="584"/>
    </location>
</feature>
<dbReference type="FunFam" id="1.20.1070.10:FF:000054">
    <property type="entry name" value="Adhesion G protein-coupled receptor E3"/>
    <property type="match status" value="1"/>
</dbReference>
<feature type="transmembrane region" description="Helical" evidence="15">
    <location>
        <begin position="604"/>
        <end position="625"/>
    </location>
</feature>
<dbReference type="PROSITE" id="PS50221">
    <property type="entry name" value="GAIN_B"/>
    <property type="match status" value="1"/>
</dbReference>
<evidence type="ECO:0000256" key="8">
    <source>
        <dbReference type="ARBA" id="ARBA00022837"/>
    </source>
</evidence>
<dbReference type="Gene3D" id="2.60.220.50">
    <property type="match status" value="1"/>
</dbReference>
<feature type="transmembrane region" description="Helical" evidence="15">
    <location>
        <begin position="503"/>
        <end position="526"/>
    </location>
</feature>
<feature type="transmembrane region" description="Helical" evidence="15">
    <location>
        <begin position="715"/>
        <end position="737"/>
    </location>
</feature>
<dbReference type="InterPro" id="IPR017981">
    <property type="entry name" value="GPCR_2-like_7TM"/>
</dbReference>
<dbReference type="PROSITE" id="PS50261">
    <property type="entry name" value="G_PROTEIN_RECEP_F2_4"/>
    <property type="match status" value="1"/>
</dbReference>
<dbReference type="PROSITE" id="PS00010">
    <property type="entry name" value="ASX_HYDROXYL"/>
    <property type="match status" value="4"/>
</dbReference>
<dbReference type="Gene3D" id="2.10.25.10">
    <property type="entry name" value="Laminin"/>
    <property type="match status" value="3"/>
</dbReference>
<evidence type="ECO:0000256" key="4">
    <source>
        <dbReference type="ARBA" id="ARBA00022536"/>
    </source>
</evidence>
<feature type="chain" id="PRO_5025514536" evidence="16">
    <location>
        <begin position="25"/>
        <end position="777"/>
    </location>
</feature>
<evidence type="ECO:0000256" key="14">
    <source>
        <dbReference type="PROSITE-ProRule" id="PRU00076"/>
    </source>
</evidence>
<dbReference type="PRINTS" id="PR01278">
    <property type="entry name" value="CD97PROTEIN"/>
</dbReference>
<evidence type="ECO:0000256" key="12">
    <source>
        <dbReference type="ARBA" id="ARBA00023157"/>
    </source>
</evidence>
<protein>
    <submittedName>
        <fullName evidence="20">Si:ch211-241f5.3</fullName>
    </submittedName>
</protein>
<dbReference type="InterPro" id="IPR046338">
    <property type="entry name" value="GAIN_dom_sf"/>
</dbReference>
<evidence type="ECO:0000256" key="3">
    <source>
        <dbReference type="ARBA" id="ARBA00022475"/>
    </source>
</evidence>
<dbReference type="PRINTS" id="PR00249">
    <property type="entry name" value="GPCRSECRETIN"/>
</dbReference>
<dbReference type="Proteomes" id="UP000005207">
    <property type="component" value="Linkage group LG4"/>
</dbReference>
<keyword evidence="9" id="KW-0130">Cell adhesion</keyword>
<evidence type="ECO:0000256" key="13">
    <source>
        <dbReference type="ARBA" id="ARBA00023180"/>
    </source>
</evidence>
<dbReference type="Pfam" id="PF07645">
    <property type="entry name" value="EGF_CA"/>
    <property type="match status" value="4"/>
</dbReference>
<comment type="similarity">
    <text evidence="2">Belongs to the G-protein coupled receptor 2 family. Adhesion G-protein coupled receptor (ADGR) subfamily.</text>
</comment>
<dbReference type="OMA" id="DKKICRD"/>
<dbReference type="GO" id="GO:0007155">
    <property type="term" value="P:cell adhesion"/>
    <property type="evidence" value="ECO:0007669"/>
    <property type="project" value="UniProtKB-KW"/>
</dbReference>
<feature type="domain" description="EGF-like" evidence="17">
    <location>
        <begin position="142"/>
        <end position="179"/>
    </location>
</feature>
<keyword evidence="7" id="KW-0677">Repeat</keyword>
<dbReference type="InParanoid" id="A0A669EX69"/>
<dbReference type="InterPro" id="IPR003056">
    <property type="entry name" value="GPCR_2_ADGRE2_ADGRE5"/>
</dbReference>
<dbReference type="InterPro" id="IPR057244">
    <property type="entry name" value="GAIN_B"/>
</dbReference>
<dbReference type="SMART" id="SM00179">
    <property type="entry name" value="EGF_CA"/>
    <property type="match status" value="4"/>
</dbReference>
<keyword evidence="4 14" id="KW-0245">EGF-like domain</keyword>
<dbReference type="SMART" id="SM00181">
    <property type="entry name" value="EGF"/>
    <property type="match status" value="4"/>
</dbReference>
<dbReference type="SUPFAM" id="SSF57196">
    <property type="entry name" value="EGF/Laminin"/>
    <property type="match status" value="4"/>
</dbReference>
<dbReference type="FunFam" id="2.10.25.10:FF:000038">
    <property type="entry name" value="Fibrillin 2"/>
    <property type="match status" value="2"/>
</dbReference>
<dbReference type="PROSITE" id="PS50026">
    <property type="entry name" value="EGF_3"/>
    <property type="match status" value="4"/>
</dbReference>
<reference evidence="20" key="2">
    <citation type="submission" date="2025-08" db="UniProtKB">
        <authorList>
            <consortium name="Ensembl"/>
        </authorList>
    </citation>
    <scope>IDENTIFICATION</scope>
</reference>
<dbReference type="InterPro" id="IPR000832">
    <property type="entry name" value="GPCR_2_secretin-like"/>
</dbReference>
<feature type="domain" description="EGF-like" evidence="17">
    <location>
        <begin position="91"/>
        <end position="129"/>
    </location>
</feature>
<feature type="domain" description="GAIN-B" evidence="18">
    <location>
        <begin position="343"/>
        <end position="496"/>
    </location>
</feature>
<feature type="transmembrane region" description="Helical" evidence="15">
    <location>
        <begin position="538"/>
        <end position="558"/>
    </location>
</feature>
<keyword evidence="12" id="KW-1015">Disulfide bond</keyword>
<feature type="domain" description="EGF-like" evidence="17">
    <location>
        <begin position="43"/>
        <end position="81"/>
    </location>
</feature>
<dbReference type="AlphaFoldDB" id="A0A669EX69"/>
<comment type="caution">
    <text evidence="14">Lacks conserved residue(s) required for the propagation of feature annotation.</text>
</comment>
<feature type="domain" description="G-protein coupled receptors family 2 profile 2" evidence="19">
    <location>
        <begin position="501"/>
        <end position="738"/>
    </location>
</feature>
<dbReference type="Pfam" id="PF00002">
    <property type="entry name" value="7tm_2"/>
    <property type="match status" value="1"/>
</dbReference>
<feature type="transmembrane region" description="Helical" evidence="15">
    <location>
        <begin position="686"/>
        <end position="709"/>
    </location>
</feature>
<dbReference type="Gene3D" id="2.90.20.10">
    <property type="entry name" value="Plasmodium vivax P25 domain"/>
    <property type="match status" value="1"/>
</dbReference>
<evidence type="ECO:0000259" key="18">
    <source>
        <dbReference type="PROSITE" id="PS50221"/>
    </source>
</evidence>
<keyword evidence="13" id="KW-0325">Glycoprotein</keyword>
<evidence type="ECO:0000256" key="2">
    <source>
        <dbReference type="ARBA" id="ARBA00007343"/>
    </source>
</evidence>
<dbReference type="SUPFAM" id="SSF81321">
    <property type="entry name" value="Family A G protein-coupled receptor-like"/>
    <property type="match status" value="1"/>
</dbReference>
<evidence type="ECO:0000256" key="11">
    <source>
        <dbReference type="ARBA" id="ARBA00023136"/>
    </source>
</evidence>
<evidence type="ECO:0000256" key="1">
    <source>
        <dbReference type="ARBA" id="ARBA00004651"/>
    </source>
</evidence>
<keyword evidence="11 15" id="KW-0472">Membrane</keyword>
<reference evidence="21" key="1">
    <citation type="submission" date="2012-01" db="EMBL/GenBank/DDBJ databases">
        <title>The Genome Sequence of Oreochromis niloticus (Nile Tilapia).</title>
        <authorList>
            <consortium name="Broad Institute Genome Assembly Team"/>
            <consortium name="Broad Institute Sequencing Platform"/>
            <person name="Di Palma F."/>
            <person name="Johnson J."/>
            <person name="Lander E.S."/>
            <person name="Lindblad-Toh K."/>
        </authorList>
    </citation>
    <scope>NUCLEOTIDE SEQUENCE [LARGE SCALE GENOMIC DNA]</scope>
</reference>
<dbReference type="Pfam" id="PF01825">
    <property type="entry name" value="GPS"/>
    <property type="match status" value="1"/>
</dbReference>
<reference evidence="20" key="3">
    <citation type="submission" date="2025-09" db="UniProtKB">
        <authorList>
            <consortium name="Ensembl"/>
        </authorList>
    </citation>
    <scope>IDENTIFICATION</scope>
</reference>
<dbReference type="InterPro" id="IPR049883">
    <property type="entry name" value="NOTCH1_EGF-like"/>
</dbReference>
<evidence type="ECO:0000256" key="9">
    <source>
        <dbReference type="ARBA" id="ARBA00022889"/>
    </source>
</evidence>
<evidence type="ECO:0000256" key="5">
    <source>
        <dbReference type="ARBA" id="ARBA00022692"/>
    </source>
</evidence>
<dbReference type="FunFam" id="2.10.25.10:FF:000005">
    <property type="entry name" value="Fibrillin 2"/>
    <property type="match status" value="1"/>
</dbReference>
<dbReference type="GO" id="GO:0004930">
    <property type="term" value="F:G protein-coupled receptor activity"/>
    <property type="evidence" value="ECO:0007669"/>
    <property type="project" value="InterPro"/>
</dbReference>
<dbReference type="GO" id="GO:0007189">
    <property type="term" value="P:adenylate cyclase-activating G protein-coupled receptor signaling pathway"/>
    <property type="evidence" value="ECO:0007669"/>
    <property type="project" value="TreeGrafter"/>
</dbReference>
<dbReference type="GO" id="GO:0030855">
    <property type="term" value="P:epithelial cell differentiation"/>
    <property type="evidence" value="ECO:0007669"/>
    <property type="project" value="UniProtKB-ARBA"/>
</dbReference>
<dbReference type="InterPro" id="IPR000742">
    <property type="entry name" value="EGF"/>
</dbReference>
<keyword evidence="6 16" id="KW-0732">Signal</keyword>
<dbReference type="Gene3D" id="1.20.1070.10">
    <property type="entry name" value="Rhodopsin 7-helix transmembrane proteins"/>
    <property type="match status" value="1"/>
</dbReference>
<evidence type="ECO:0000256" key="6">
    <source>
        <dbReference type="ARBA" id="ARBA00022729"/>
    </source>
</evidence>
<dbReference type="PANTHER" id="PTHR12011:SF433">
    <property type="entry name" value="ADHESION G PROTEIN-COUPLED RECEPTOR E1-LIKE-RELATED"/>
    <property type="match status" value="1"/>
</dbReference>
<evidence type="ECO:0000256" key="10">
    <source>
        <dbReference type="ARBA" id="ARBA00022989"/>
    </source>
</evidence>
<evidence type="ECO:0000256" key="16">
    <source>
        <dbReference type="SAM" id="SignalP"/>
    </source>
</evidence>
<dbReference type="GO" id="GO:0007166">
    <property type="term" value="P:cell surface receptor signaling pathway"/>
    <property type="evidence" value="ECO:0007669"/>
    <property type="project" value="InterPro"/>
</dbReference>
<dbReference type="GO" id="GO:0005509">
    <property type="term" value="F:calcium ion binding"/>
    <property type="evidence" value="ECO:0007669"/>
    <property type="project" value="InterPro"/>
</dbReference>
<evidence type="ECO:0000256" key="15">
    <source>
        <dbReference type="SAM" id="Phobius"/>
    </source>
</evidence>
<keyword evidence="5 15" id="KW-0812">Transmembrane</keyword>
<name>A0A669EX69_ORENI</name>
<dbReference type="GeneTree" id="ENSGT00940000160578"/>
<keyword evidence="3" id="KW-1003">Cell membrane</keyword>
<feature type="signal peptide" evidence="16">
    <location>
        <begin position="1"/>
        <end position="24"/>
    </location>
</feature>
<dbReference type="PROSITE" id="PS01187">
    <property type="entry name" value="EGF_CA"/>
    <property type="match status" value="1"/>
</dbReference>
<dbReference type="GO" id="GO:0005886">
    <property type="term" value="C:plasma membrane"/>
    <property type="evidence" value="ECO:0007669"/>
    <property type="project" value="UniProtKB-SubCell"/>
</dbReference>
<dbReference type="PANTHER" id="PTHR12011">
    <property type="entry name" value="ADHESION G-PROTEIN COUPLED RECEPTOR"/>
    <property type="match status" value="1"/>
</dbReference>
<dbReference type="InterPro" id="IPR000152">
    <property type="entry name" value="EGF-type_Asp/Asn_hydroxyl_site"/>
</dbReference>
<accession>A0A669EX69</accession>
<gene>
    <name evidence="20" type="primary">LOC106098004</name>
</gene>